<dbReference type="InterPro" id="IPR027417">
    <property type="entry name" value="P-loop_NTPase"/>
</dbReference>
<dbReference type="SUPFAM" id="SSF52540">
    <property type="entry name" value="P-loop containing nucleoside triphosphate hydrolases"/>
    <property type="match status" value="1"/>
</dbReference>
<dbReference type="InterPro" id="IPR002505">
    <property type="entry name" value="PTA_PTB"/>
</dbReference>
<dbReference type="CDD" id="cd03109">
    <property type="entry name" value="DTBS"/>
    <property type="match status" value="1"/>
</dbReference>
<reference evidence="16 17" key="1">
    <citation type="journal article" date="2019" name="J Genomics">
        <title>The Draft Genome of a Hydrogen-producing Cyanobacterium, Arthrospira platensis NIES-46.</title>
        <authorList>
            <person name="Suzuki S."/>
            <person name="Yamaguchi H."/>
            <person name="Kawachi M."/>
        </authorList>
    </citation>
    <scope>NUCLEOTIDE SEQUENCE [LARGE SCALE GENOMIC DNA]</scope>
    <source>
        <strain evidence="16 17">NIES-46</strain>
    </source>
</reference>
<keyword evidence="10 13" id="KW-0012">Acyltransferase</keyword>
<comment type="catalytic activity">
    <reaction evidence="1 13">
        <text>acetyl-CoA + phosphate = acetyl phosphate + CoA</text>
        <dbReference type="Rhea" id="RHEA:19521"/>
        <dbReference type="ChEBI" id="CHEBI:22191"/>
        <dbReference type="ChEBI" id="CHEBI:43474"/>
        <dbReference type="ChEBI" id="CHEBI:57287"/>
        <dbReference type="ChEBI" id="CHEBI:57288"/>
        <dbReference type="EC" id="2.3.1.8"/>
    </reaction>
</comment>
<dbReference type="Pfam" id="PF07085">
    <property type="entry name" value="DRTGG"/>
    <property type="match status" value="1"/>
</dbReference>
<dbReference type="InterPro" id="IPR016475">
    <property type="entry name" value="P-Actrans_bac"/>
</dbReference>
<evidence type="ECO:0000259" key="14">
    <source>
        <dbReference type="Pfam" id="PF01515"/>
    </source>
</evidence>
<dbReference type="SUPFAM" id="SSF75138">
    <property type="entry name" value="HprK N-terminal domain-like"/>
    <property type="match status" value="1"/>
</dbReference>
<dbReference type="NCBIfam" id="TIGR00651">
    <property type="entry name" value="pta"/>
    <property type="match status" value="1"/>
</dbReference>
<dbReference type="EC" id="2.3.1.8" evidence="6 13"/>
<keyword evidence="17" id="KW-1185">Reference proteome</keyword>
<evidence type="ECO:0000256" key="7">
    <source>
        <dbReference type="ARBA" id="ARBA00021528"/>
    </source>
</evidence>
<comment type="similarity">
    <text evidence="4 13">In the C-terminal section; belongs to the phosphate acetyltransferase and butyryltransferase family.</text>
</comment>
<dbReference type="InterPro" id="IPR010766">
    <property type="entry name" value="DRTGG"/>
</dbReference>
<dbReference type="PANTHER" id="PTHR43356">
    <property type="entry name" value="PHOSPHATE ACETYLTRANSFERASE"/>
    <property type="match status" value="1"/>
</dbReference>
<comment type="similarity">
    <text evidence="5 13">In the N-terminal section; belongs to the CobB/CobQ family.</text>
</comment>
<evidence type="ECO:0000256" key="8">
    <source>
        <dbReference type="ARBA" id="ARBA00022490"/>
    </source>
</evidence>
<sequence length="704" mass="77077">MAENLYIATIEPGSGKSLVVLGIIELLSKRIQKLGFFRPIIRSRTTPDRDIQLVRSRLHQALPYESYYALTHEEAQNLIAEGRYDEVIKQVIEKYKAVEQDCDFVVCEGTDFTDIASAFEFDFNVRFANHLGCPILIVASGSGKTPNQLMSAVLAEREAFIEEGCTIAATVVNRVDNHNVPAIIEQVKTLWKFPDPLFVIPEEPILAKPTVAEIAQKLGGKQIYGASDDRLNREVFDLRVAAMQVPNFLKYLQEGSLIITPGDRSDIILACGAAATSENYPNVAGIILSGGLALPTTIQTLIDGCRNWTVPIITVNTDTYETAMNVDRVHGAITPDNDRKIASALGLFEAHVNLAQIEERIQLSRPSRTTPIMFEYQLIQRAKANRQHIVLPEGREDRILQAAEILWRRGVADITLLGSEPEIRGRIAALGLNLSQVQIIDPASSPWYEDYAETYFNLRKHKGIAKDGAYDVMLDVSYFGTMMVYKGHADGMVSGAVHTTGHTIRPALEFIRTSPGTSIVSSVFLMALEDRILVYGDCAVNPNPNPQQLADIAISSALTAQMFGIEPRVAMLSYSTGESGQGEDVEKVKQATSIARQLRPDLKIEGPIQYDAAIDETVAKTKLPDSQVAGRATVFIFPDLNTGNNTYKAVQRSANAVAIGPILQGLKKPVNDLSRGCTVTDIVNTVAITAIQADLAAFSVPLTP</sequence>
<evidence type="ECO:0000313" key="17">
    <source>
        <dbReference type="Proteomes" id="UP000326169"/>
    </source>
</evidence>
<evidence type="ECO:0000256" key="13">
    <source>
        <dbReference type="PIRNR" id="PIRNR006107"/>
    </source>
</evidence>
<evidence type="ECO:0000256" key="5">
    <source>
        <dbReference type="ARBA" id="ARBA00009786"/>
    </source>
</evidence>
<evidence type="ECO:0000256" key="12">
    <source>
        <dbReference type="ARBA" id="ARBA00049955"/>
    </source>
</evidence>
<gene>
    <name evidence="16" type="primary">pta</name>
    <name evidence="16" type="ORF">NIES46_26690</name>
</gene>
<comment type="domain">
    <text evidence="13">The N-terminal region seems to be important for proper quaternary structure. The C-terminal region contains the substrate-binding site.</text>
</comment>
<evidence type="ECO:0000256" key="9">
    <source>
        <dbReference type="ARBA" id="ARBA00022679"/>
    </source>
</evidence>
<name>A0A5M3T9H1_LIMPL</name>
<dbReference type="Proteomes" id="UP000326169">
    <property type="component" value="Unassembled WGS sequence"/>
</dbReference>
<comment type="subcellular location">
    <subcellularLocation>
        <location evidence="2 13">Cytoplasm</location>
    </subcellularLocation>
</comment>
<evidence type="ECO:0000256" key="1">
    <source>
        <dbReference type="ARBA" id="ARBA00000705"/>
    </source>
</evidence>
<dbReference type="InterPro" id="IPR004614">
    <property type="entry name" value="P_AcTrfase"/>
</dbReference>
<evidence type="ECO:0000256" key="3">
    <source>
        <dbReference type="ARBA" id="ARBA00004989"/>
    </source>
</evidence>
<dbReference type="EMBL" id="BIMW01000102">
    <property type="protein sequence ID" value="GCE94610.1"/>
    <property type="molecule type" value="Genomic_DNA"/>
</dbReference>
<organism evidence="16 17">
    <name type="scientific">Limnospira platensis NIES-46</name>
    <dbReference type="NCBI Taxonomy" id="1236695"/>
    <lineage>
        <taxon>Bacteria</taxon>
        <taxon>Bacillati</taxon>
        <taxon>Cyanobacteriota</taxon>
        <taxon>Cyanophyceae</taxon>
        <taxon>Oscillatoriophycideae</taxon>
        <taxon>Oscillatoriales</taxon>
        <taxon>Sirenicapillariaceae</taxon>
        <taxon>Limnospira</taxon>
    </lineage>
</organism>
<feature type="domain" description="DRTGG" evidence="15">
    <location>
        <begin position="213"/>
        <end position="328"/>
    </location>
</feature>
<accession>A0A5M3T9H1</accession>
<dbReference type="InterPro" id="IPR050500">
    <property type="entry name" value="Phos_Acetyltrans/Butyryltrans"/>
</dbReference>
<evidence type="ECO:0000313" key="16">
    <source>
        <dbReference type="EMBL" id="GCE94610.1"/>
    </source>
</evidence>
<dbReference type="Pfam" id="PF01515">
    <property type="entry name" value="PTA_PTB"/>
    <property type="match status" value="1"/>
</dbReference>
<dbReference type="NCBIfam" id="NF004167">
    <property type="entry name" value="PRK05632.1"/>
    <property type="match status" value="1"/>
</dbReference>
<protein>
    <recommendedName>
        <fullName evidence="7 13">Phosphate acetyltransferase</fullName>
        <ecNumber evidence="6 13">2.3.1.8</ecNumber>
    </recommendedName>
    <alternativeName>
        <fullName evidence="11 13">Phosphotransacetylase</fullName>
    </alternativeName>
</protein>
<dbReference type="GeneID" id="301683500"/>
<comment type="caution">
    <text evidence="16">The sequence shown here is derived from an EMBL/GenBank/DDBJ whole genome shotgun (WGS) entry which is preliminary data.</text>
</comment>
<dbReference type="PIRSF" id="PIRSF006107">
    <property type="entry name" value="PhpActrans_proteobac"/>
    <property type="match status" value="1"/>
</dbReference>
<dbReference type="Gene3D" id="3.40.50.300">
    <property type="entry name" value="P-loop containing nucleotide triphosphate hydrolases"/>
    <property type="match status" value="1"/>
</dbReference>
<dbReference type="NCBIfam" id="NF007233">
    <property type="entry name" value="PRK09653.1"/>
    <property type="match status" value="1"/>
</dbReference>
<evidence type="ECO:0000256" key="2">
    <source>
        <dbReference type="ARBA" id="ARBA00004496"/>
    </source>
</evidence>
<comment type="pathway">
    <text evidence="3 13">Metabolic intermediate biosynthesis; acetyl-CoA biosynthesis; acetyl-CoA from acetate: step 2/2.</text>
</comment>
<keyword evidence="8 13" id="KW-0963">Cytoplasm</keyword>
<dbReference type="Gene3D" id="3.40.50.10950">
    <property type="match status" value="1"/>
</dbReference>
<dbReference type="Gene3D" id="3.40.50.10750">
    <property type="entry name" value="Isocitrate/Isopropylmalate dehydrogenase-like"/>
    <property type="match status" value="1"/>
</dbReference>
<evidence type="ECO:0000259" key="15">
    <source>
        <dbReference type="Pfam" id="PF07085"/>
    </source>
</evidence>
<dbReference type="SUPFAM" id="SSF53659">
    <property type="entry name" value="Isocitrate/Isopropylmalate dehydrogenase-like"/>
    <property type="match status" value="1"/>
</dbReference>
<dbReference type="RefSeq" id="WP_006618633.1">
    <property type="nucleotide sequence ID" value="NZ_BIMW01000102.1"/>
</dbReference>
<dbReference type="Gene3D" id="3.40.1390.20">
    <property type="entry name" value="HprK N-terminal domain-like"/>
    <property type="match status" value="1"/>
</dbReference>
<dbReference type="PANTHER" id="PTHR43356:SF3">
    <property type="entry name" value="PHOSPHATE ACETYLTRANSFERASE"/>
    <property type="match status" value="1"/>
</dbReference>
<comment type="function">
    <text evidence="12 13">Involved in acetate metabolism.</text>
</comment>
<feature type="domain" description="Phosphate acetyl/butaryl transferase" evidence="14">
    <location>
        <begin position="373"/>
        <end position="690"/>
    </location>
</feature>
<evidence type="ECO:0000256" key="4">
    <source>
        <dbReference type="ARBA" id="ARBA00008756"/>
    </source>
</evidence>
<evidence type="ECO:0000256" key="10">
    <source>
        <dbReference type="ARBA" id="ARBA00023315"/>
    </source>
</evidence>
<proteinExistence type="inferred from homology"/>
<evidence type="ECO:0000256" key="11">
    <source>
        <dbReference type="ARBA" id="ARBA00031108"/>
    </source>
</evidence>
<keyword evidence="9 13" id="KW-0808">Transferase</keyword>
<dbReference type="Pfam" id="PF13500">
    <property type="entry name" value="AAA_26"/>
    <property type="match status" value="1"/>
</dbReference>
<dbReference type="InterPro" id="IPR042113">
    <property type="entry name" value="P_AcTrfase_dom1"/>
</dbReference>
<dbReference type="InterPro" id="IPR028979">
    <property type="entry name" value="Ser_kin/Pase_Hpr-like_N_sf"/>
</dbReference>
<dbReference type="InterPro" id="IPR042112">
    <property type="entry name" value="P_AcTrfase_dom2"/>
</dbReference>
<evidence type="ECO:0000256" key="6">
    <source>
        <dbReference type="ARBA" id="ARBA00012707"/>
    </source>
</evidence>